<dbReference type="Proteomes" id="UP000215509">
    <property type="component" value="Unassembled WGS sequence"/>
</dbReference>
<keyword evidence="5" id="KW-0449">Lipoprotein</keyword>
<evidence type="ECO:0000256" key="1">
    <source>
        <dbReference type="ARBA" id="ARBA00022475"/>
    </source>
</evidence>
<dbReference type="Pfam" id="PF13416">
    <property type="entry name" value="SBP_bac_8"/>
    <property type="match status" value="1"/>
</dbReference>
<dbReference type="RefSeq" id="WP_094017832.1">
    <property type="nucleotide sequence ID" value="NZ_NMQW01000049.1"/>
</dbReference>
<dbReference type="SUPFAM" id="SSF53850">
    <property type="entry name" value="Periplasmic binding protein-like II"/>
    <property type="match status" value="1"/>
</dbReference>
<evidence type="ECO:0000313" key="7">
    <source>
        <dbReference type="Proteomes" id="UP000215509"/>
    </source>
</evidence>
<name>A0A229UIN3_9BACL</name>
<accession>A0A229UIN3</accession>
<evidence type="ECO:0000256" key="5">
    <source>
        <dbReference type="ARBA" id="ARBA00023288"/>
    </source>
</evidence>
<reference evidence="6 7" key="1">
    <citation type="submission" date="2017-07" db="EMBL/GenBank/DDBJ databases">
        <title>Genome sequencing and assembly of Paenibacillus rigui.</title>
        <authorList>
            <person name="Mayilraj S."/>
        </authorList>
    </citation>
    <scope>NUCLEOTIDE SEQUENCE [LARGE SCALE GENOMIC DNA]</scope>
    <source>
        <strain evidence="6 7">JCM 16352</strain>
    </source>
</reference>
<keyword evidence="1" id="KW-1003">Cell membrane</keyword>
<dbReference type="InterPro" id="IPR050490">
    <property type="entry name" value="Bact_solute-bd_prot1"/>
</dbReference>
<sequence length="396" mass="45898">METSSRLIISFNTFYPEQYFEERIVQPVQKKFPWVKLIYSREEPFFNNNIEKWQSTNTSPDILLMFSPAYEIPQLIQNNFHYDLNDLIGHNQFDLSQFDSKALSPILSFGNEGQVYALPYSKTEHPLFYNKDIFDKFGVPYPQNEMNWDQTIDLAKKVTGEIDGVFYRGLDIADYVLLREQLSLTCLDPSTDYAIVNNEKWKLLAETIKDIYTIHGNLPNPKHLFRFNGGFSRDKNVAMAVLCANCLSEPEINWDIVSYPTFRQYPMIKPTAPNSSFLILSPFCKYKQEAFEIITYLVSEEHQLFNSKKGEVSSLTQDSIKDAYASELSYFKDKNIKALFINEGANPVVETSVFEKEVVRLVTDSFRKMILENRDVSTTLQELEIIINNAVVKLKD</sequence>
<dbReference type="InterPro" id="IPR006059">
    <property type="entry name" value="SBP"/>
</dbReference>
<evidence type="ECO:0008006" key="8">
    <source>
        <dbReference type="Google" id="ProtNLM"/>
    </source>
</evidence>
<evidence type="ECO:0000313" key="6">
    <source>
        <dbReference type="EMBL" id="OXM83240.1"/>
    </source>
</evidence>
<dbReference type="OrthoDB" id="3928382at2"/>
<dbReference type="PANTHER" id="PTHR43649">
    <property type="entry name" value="ARABINOSE-BINDING PROTEIN-RELATED"/>
    <property type="match status" value="1"/>
</dbReference>
<keyword evidence="2" id="KW-0732">Signal</keyword>
<keyword evidence="7" id="KW-1185">Reference proteome</keyword>
<evidence type="ECO:0000256" key="2">
    <source>
        <dbReference type="ARBA" id="ARBA00022729"/>
    </source>
</evidence>
<dbReference type="Gene3D" id="3.40.190.10">
    <property type="entry name" value="Periplasmic binding protein-like II"/>
    <property type="match status" value="1"/>
</dbReference>
<keyword evidence="3" id="KW-0472">Membrane</keyword>
<keyword evidence="4" id="KW-0564">Palmitate</keyword>
<evidence type="ECO:0000256" key="3">
    <source>
        <dbReference type="ARBA" id="ARBA00023136"/>
    </source>
</evidence>
<organism evidence="6 7">
    <name type="scientific">Paenibacillus rigui</name>
    <dbReference type="NCBI Taxonomy" id="554312"/>
    <lineage>
        <taxon>Bacteria</taxon>
        <taxon>Bacillati</taxon>
        <taxon>Bacillota</taxon>
        <taxon>Bacilli</taxon>
        <taxon>Bacillales</taxon>
        <taxon>Paenibacillaceae</taxon>
        <taxon>Paenibacillus</taxon>
    </lineage>
</organism>
<gene>
    <name evidence="6" type="ORF">CF651_26265</name>
</gene>
<proteinExistence type="predicted"/>
<dbReference type="AlphaFoldDB" id="A0A229UIN3"/>
<evidence type="ECO:0000256" key="4">
    <source>
        <dbReference type="ARBA" id="ARBA00023139"/>
    </source>
</evidence>
<dbReference type="EMBL" id="NMQW01000049">
    <property type="protein sequence ID" value="OXM83240.1"/>
    <property type="molecule type" value="Genomic_DNA"/>
</dbReference>
<dbReference type="PANTHER" id="PTHR43649:SF33">
    <property type="entry name" value="POLYGALACTURONAN_RHAMNOGALACTURONAN-BINDING PROTEIN YTCQ"/>
    <property type="match status" value="1"/>
</dbReference>
<comment type="caution">
    <text evidence="6">The sequence shown here is derived from an EMBL/GenBank/DDBJ whole genome shotgun (WGS) entry which is preliminary data.</text>
</comment>
<protein>
    <recommendedName>
        <fullName evidence="8">Sugar ABC transporter substrate-binding protein</fullName>
    </recommendedName>
</protein>